<gene>
    <name evidence="1" type="ORF">Amon02_001078000</name>
</gene>
<accession>A0ACB5U1C5</accession>
<dbReference type="Proteomes" id="UP001165064">
    <property type="component" value="Unassembled WGS sequence"/>
</dbReference>
<proteinExistence type="predicted"/>
<evidence type="ECO:0000313" key="2">
    <source>
        <dbReference type="Proteomes" id="UP001165064"/>
    </source>
</evidence>
<evidence type="ECO:0000313" key="1">
    <source>
        <dbReference type="EMBL" id="GME99640.1"/>
    </source>
</evidence>
<protein>
    <submittedName>
        <fullName evidence="1">Unnamed protein product</fullName>
    </submittedName>
</protein>
<keyword evidence="2" id="KW-1185">Reference proteome</keyword>
<sequence length="284" mass="32253">MSDNQHTSPFDDKYRTLSTDNFNSSSQGTSTDSPYFTDPSTMRRDSSYARDANSSISDAGSIEFSPAIKQTKTFASVNLKEAHVAFDETKPQRNKTTAAGGGGDEDEDEEEEDDALGELPGSGKEGPKRQGTVFKRHRWGTQRRKDGKVVVKPMKRTKTFKRSLSKRTPNTRLFSGNDAMADEDEDQNSADKDRSREKRQVYWNVPLPESQLDEDGHPPQYPRNKIRTTKYTPLSFVPKNLYYQFENVANIYFLVMIILGAFSIFGVPNPIQEEQQQIWKLTIK</sequence>
<name>A0ACB5U1C5_AMBMO</name>
<organism evidence="1 2">
    <name type="scientific">Ambrosiozyma monospora</name>
    <name type="common">Yeast</name>
    <name type="synonym">Endomycopsis monosporus</name>
    <dbReference type="NCBI Taxonomy" id="43982"/>
    <lineage>
        <taxon>Eukaryota</taxon>
        <taxon>Fungi</taxon>
        <taxon>Dikarya</taxon>
        <taxon>Ascomycota</taxon>
        <taxon>Saccharomycotina</taxon>
        <taxon>Pichiomycetes</taxon>
        <taxon>Pichiales</taxon>
        <taxon>Pichiaceae</taxon>
        <taxon>Ambrosiozyma</taxon>
    </lineage>
</organism>
<reference evidence="1" key="1">
    <citation type="submission" date="2023-04" db="EMBL/GenBank/DDBJ databases">
        <title>Ambrosiozyma monospora NBRC 10751.</title>
        <authorList>
            <person name="Ichikawa N."/>
            <person name="Sato H."/>
            <person name="Tonouchi N."/>
        </authorList>
    </citation>
    <scope>NUCLEOTIDE SEQUENCE</scope>
    <source>
        <strain evidence="1">NBRC 10751</strain>
    </source>
</reference>
<comment type="caution">
    <text evidence="1">The sequence shown here is derived from an EMBL/GenBank/DDBJ whole genome shotgun (WGS) entry which is preliminary data.</text>
</comment>
<dbReference type="EMBL" id="BSXS01011081">
    <property type="protein sequence ID" value="GME99640.1"/>
    <property type="molecule type" value="Genomic_DNA"/>
</dbReference>